<proteinExistence type="inferred from homology"/>
<keyword evidence="6 8" id="KW-0408">Iron</keyword>
<name>A0A939HDQ9_9CLOT</name>
<dbReference type="GO" id="GO:0006879">
    <property type="term" value="P:intracellular iron ion homeostasis"/>
    <property type="evidence" value="ECO:0007669"/>
    <property type="project" value="UniProtKB-KW"/>
</dbReference>
<keyword evidence="4 8" id="KW-0479">Metal-binding</keyword>
<protein>
    <recommendedName>
        <fullName evidence="9">Ferritin</fullName>
        <ecNumber evidence="9">1.16.3.2</ecNumber>
    </recommendedName>
</protein>
<feature type="domain" description="Ferritin-like diiron" evidence="10">
    <location>
        <begin position="1"/>
        <end position="145"/>
    </location>
</feature>
<dbReference type="Proteomes" id="UP000664218">
    <property type="component" value="Unassembled WGS sequence"/>
</dbReference>
<feature type="binding site" evidence="8">
    <location>
        <position position="53"/>
    </location>
    <ligand>
        <name>Fe cation</name>
        <dbReference type="ChEBI" id="CHEBI:24875"/>
        <label>1</label>
    </ligand>
</feature>
<comment type="similarity">
    <text evidence="2 9">Belongs to the ferritin family. Prokaryotic subfamily.</text>
</comment>
<dbReference type="PROSITE" id="PS50905">
    <property type="entry name" value="FERRITIN_LIKE"/>
    <property type="match status" value="1"/>
</dbReference>
<evidence type="ECO:0000256" key="5">
    <source>
        <dbReference type="ARBA" id="ARBA00023002"/>
    </source>
</evidence>
<dbReference type="EC" id="1.16.3.2" evidence="9"/>
<evidence type="ECO:0000313" key="12">
    <source>
        <dbReference type="Proteomes" id="UP000664218"/>
    </source>
</evidence>
<gene>
    <name evidence="11" type="ORF">J3A84_13805</name>
</gene>
<dbReference type="GO" id="GO:0008198">
    <property type="term" value="F:ferrous iron binding"/>
    <property type="evidence" value="ECO:0007669"/>
    <property type="project" value="TreeGrafter"/>
</dbReference>
<evidence type="ECO:0000256" key="4">
    <source>
        <dbReference type="ARBA" id="ARBA00022723"/>
    </source>
</evidence>
<dbReference type="GO" id="GO:0005829">
    <property type="term" value="C:cytosol"/>
    <property type="evidence" value="ECO:0007669"/>
    <property type="project" value="TreeGrafter"/>
</dbReference>
<comment type="function">
    <text evidence="1 9">Iron-storage protein.</text>
</comment>
<comment type="caution">
    <text evidence="11">The sequence shown here is derived from an EMBL/GenBank/DDBJ whole genome shotgun (WGS) entry which is preliminary data.</text>
</comment>
<keyword evidence="3 9" id="KW-0409">Iron storage</keyword>
<dbReference type="GO" id="GO:0006826">
    <property type="term" value="P:iron ion transport"/>
    <property type="evidence" value="ECO:0007669"/>
    <property type="project" value="InterPro"/>
</dbReference>
<dbReference type="InterPro" id="IPR009078">
    <property type="entry name" value="Ferritin-like_SF"/>
</dbReference>
<dbReference type="InterPro" id="IPR008331">
    <property type="entry name" value="Ferritin_DPS_dom"/>
</dbReference>
<evidence type="ECO:0000259" key="10">
    <source>
        <dbReference type="PROSITE" id="PS50905"/>
    </source>
</evidence>
<sequence length="169" mass="19731">MLSKKLIDAINDQINYELLSSYLYLSMVAYCEDNDFQGAANFYRIQAREEVDHAMKFYDYLVEMNARVLLKGIPDPETEFDGYKDTFEKSLAHEKTVTKRIYDLMDLAIEEKEHATISFLKWYVDEQVEEESNFTAILGKLKRAELDPAALYMLDDELLKRVYVPIAAE</sequence>
<feature type="binding site" evidence="8">
    <location>
        <position position="94"/>
    </location>
    <ligand>
        <name>Fe cation</name>
        <dbReference type="ChEBI" id="CHEBI:24875"/>
        <label>1</label>
    </ligand>
</feature>
<dbReference type="EMBL" id="JAFNJU010000012">
    <property type="protein sequence ID" value="MBO1266107.1"/>
    <property type="molecule type" value="Genomic_DNA"/>
</dbReference>
<evidence type="ECO:0000256" key="7">
    <source>
        <dbReference type="ARBA" id="ARBA00048035"/>
    </source>
</evidence>
<dbReference type="InterPro" id="IPR041719">
    <property type="entry name" value="Ferritin_prok"/>
</dbReference>
<dbReference type="GO" id="GO:0004322">
    <property type="term" value="F:ferroxidase activity"/>
    <property type="evidence" value="ECO:0007669"/>
    <property type="project" value="TreeGrafter"/>
</dbReference>
<evidence type="ECO:0000256" key="6">
    <source>
        <dbReference type="ARBA" id="ARBA00023004"/>
    </source>
</evidence>
<evidence type="ECO:0000313" key="11">
    <source>
        <dbReference type="EMBL" id="MBO1266107.1"/>
    </source>
</evidence>
<feature type="binding site" evidence="8">
    <location>
        <position position="50"/>
    </location>
    <ligand>
        <name>Fe cation</name>
        <dbReference type="ChEBI" id="CHEBI:24875"/>
        <label>1</label>
    </ligand>
</feature>
<comment type="catalytic activity">
    <reaction evidence="7 9">
        <text>4 Fe(2+) + O2 + 6 H2O = 4 iron(III) oxide-hydroxide + 12 H(+)</text>
        <dbReference type="Rhea" id="RHEA:11972"/>
        <dbReference type="ChEBI" id="CHEBI:15377"/>
        <dbReference type="ChEBI" id="CHEBI:15378"/>
        <dbReference type="ChEBI" id="CHEBI:15379"/>
        <dbReference type="ChEBI" id="CHEBI:29033"/>
        <dbReference type="ChEBI" id="CHEBI:78619"/>
        <dbReference type="EC" id="1.16.3.2"/>
    </reaction>
</comment>
<evidence type="ECO:0000256" key="3">
    <source>
        <dbReference type="ARBA" id="ARBA00022434"/>
    </source>
</evidence>
<keyword evidence="12" id="KW-1185">Reference proteome</keyword>
<evidence type="ECO:0000256" key="8">
    <source>
        <dbReference type="PIRSR" id="PIRSR601519-1"/>
    </source>
</evidence>
<dbReference type="PANTHER" id="PTHR11431:SF127">
    <property type="entry name" value="BACTERIAL NON-HEME FERRITIN"/>
    <property type="match status" value="1"/>
</dbReference>
<feature type="binding site" evidence="8">
    <location>
        <position position="127"/>
    </location>
    <ligand>
        <name>Fe cation</name>
        <dbReference type="ChEBI" id="CHEBI:24875"/>
        <label>1</label>
    </ligand>
</feature>
<dbReference type="InterPro" id="IPR009040">
    <property type="entry name" value="Ferritin-like_diiron"/>
</dbReference>
<evidence type="ECO:0000256" key="1">
    <source>
        <dbReference type="ARBA" id="ARBA00002485"/>
    </source>
</evidence>
<evidence type="ECO:0000256" key="9">
    <source>
        <dbReference type="RuleBase" id="RU361145"/>
    </source>
</evidence>
<dbReference type="FunFam" id="1.20.1260.10:FF:000001">
    <property type="entry name" value="Non-heme ferritin"/>
    <property type="match status" value="1"/>
</dbReference>
<dbReference type="GO" id="GO:0008199">
    <property type="term" value="F:ferric iron binding"/>
    <property type="evidence" value="ECO:0007669"/>
    <property type="project" value="InterPro"/>
</dbReference>
<feature type="binding site" evidence="8">
    <location>
        <position position="17"/>
    </location>
    <ligand>
        <name>Fe cation</name>
        <dbReference type="ChEBI" id="CHEBI:24875"/>
        <label>1</label>
    </ligand>
</feature>
<dbReference type="AlphaFoldDB" id="A0A939HDQ9"/>
<dbReference type="SUPFAM" id="SSF47240">
    <property type="entry name" value="Ferritin-like"/>
    <property type="match status" value="1"/>
</dbReference>
<organism evidence="11 12">
    <name type="scientific">Proteiniclasticum aestuarii</name>
    <dbReference type="NCBI Taxonomy" id="2817862"/>
    <lineage>
        <taxon>Bacteria</taxon>
        <taxon>Bacillati</taxon>
        <taxon>Bacillota</taxon>
        <taxon>Clostridia</taxon>
        <taxon>Eubacteriales</taxon>
        <taxon>Clostridiaceae</taxon>
        <taxon>Proteiniclasticum</taxon>
    </lineage>
</organism>
<accession>A0A939HDQ9</accession>
<reference evidence="11" key="1">
    <citation type="submission" date="2021-03" db="EMBL/GenBank/DDBJ databases">
        <title>Proteiniclasticum marinus sp. nov., isolated from tidal flat sediment.</title>
        <authorList>
            <person name="Namirimu T."/>
            <person name="Yang J.-A."/>
            <person name="Yang S.-H."/>
            <person name="Kim Y.-J."/>
            <person name="Kwon K.K."/>
        </authorList>
    </citation>
    <scope>NUCLEOTIDE SEQUENCE</scope>
    <source>
        <strain evidence="11">SCR006</strain>
    </source>
</reference>
<dbReference type="Pfam" id="PF00210">
    <property type="entry name" value="Ferritin"/>
    <property type="match status" value="1"/>
</dbReference>
<dbReference type="Gene3D" id="1.20.1260.10">
    <property type="match status" value="1"/>
</dbReference>
<dbReference type="CDD" id="cd01055">
    <property type="entry name" value="Nonheme_Ferritin"/>
    <property type="match status" value="1"/>
</dbReference>
<dbReference type="PANTHER" id="PTHR11431">
    <property type="entry name" value="FERRITIN"/>
    <property type="match status" value="1"/>
</dbReference>
<dbReference type="GO" id="GO:0042802">
    <property type="term" value="F:identical protein binding"/>
    <property type="evidence" value="ECO:0007669"/>
    <property type="project" value="UniProtKB-ARBA"/>
</dbReference>
<dbReference type="InterPro" id="IPR012347">
    <property type="entry name" value="Ferritin-like"/>
</dbReference>
<keyword evidence="9" id="KW-0963">Cytoplasm</keyword>
<evidence type="ECO:0000256" key="2">
    <source>
        <dbReference type="ARBA" id="ARBA00006950"/>
    </source>
</evidence>
<comment type="subcellular location">
    <subcellularLocation>
        <location evidence="9">Cytoplasm</location>
    </subcellularLocation>
</comment>
<dbReference type="RefSeq" id="WP_207600632.1">
    <property type="nucleotide sequence ID" value="NZ_JAFNJU010000012.1"/>
</dbReference>
<dbReference type="InterPro" id="IPR001519">
    <property type="entry name" value="Ferritin"/>
</dbReference>
<keyword evidence="5" id="KW-0560">Oxidoreductase</keyword>